<dbReference type="Proteomes" id="UP000198977">
    <property type="component" value="Unassembled WGS sequence"/>
</dbReference>
<reference evidence="2" key="1">
    <citation type="submission" date="2016-10" db="EMBL/GenBank/DDBJ databases">
        <authorList>
            <person name="Varghese N."/>
            <person name="Submissions S."/>
        </authorList>
    </citation>
    <scope>NUCLEOTIDE SEQUENCE [LARGE SCALE GENOMIC DNA]</scope>
    <source>
        <strain evidence="2">DSM 11443</strain>
    </source>
</reference>
<dbReference type="EMBL" id="FOMW01000021">
    <property type="protein sequence ID" value="SFF14718.1"/>
    <property type="molecule type" value="Genomic_DNA"/>
</dbReference>
<dbReference type="AlphaFoldDB" id="A0A1I2GBZ8"/>
<organism evidence="1 2">
    <name type="scientific">Sulfitobacter brevis</name>
    <dbReference type="NCBI Taxonomy" id="74348"/>
    <lineage>
        <taxon>Bacteria</taxon>
        <taxon>Pseudomonadati</taxon>
        <taxon>Pseudomonadota</taxon>
        <taxon>Alphaproteobacteria</taxon>
        <taxon>Rhodobacterales</taxon>
        <taxon>Roseobacteraceae</taxon>
        <taxon>Sulfitobacter</taxon>
    </lineage>
</organism>
<dbReference type="RefSeq" id="WP_093925361.1">
    <property type="nucleotide sequence ID" value="NZ_FOMW01000021.1"/>
</dbReference>
<sequence>MARIIPAKPRGTPKQQEFITELQSYLSDEFIVFQNALIDGVYLIGAPGRRWRILPYFEDGRDYICSTGEVITASGNVDSKVLLKEAFATAKELGIKDPICEHLYINWKEDCSNLLSSTGSDLLDEIEVTDEMHKIFCVSEPASVTAADINNVLQTASKLASEYIPGHITKAQSDWRKKLGEQKVEAEVVDVSGPISQFVLGDFINDDNDELDFGDIFGNDRTDLGLPRSLLRDLFEDMNELILSAIDDVTIKEDDGISDELRPLYMLLARTTHVLSLLKSGDS</sequence>
<accession>A0A1I2GBZ8</accession>
<protein>
    <submittedName>
        <fullName evidence="1">Uncharacterized protein</fullName>
    </submittedName>
</protein>
<name>A0A1I2GBZ8_9RHOB</name>
<proteinExistence type="predicted"/>
<evidence type="ECO:0000313" key="2">
    <source>
        <dbReference type="Proteomes" id="UP000198977"/>
    </source>
</evidence>
<gene>
    <name evidence="1" type="ORF">SAMN04488523_12121</name>
</gene>
<dbReference type="OrthoDB" id="9962487at2"/>
<evidence type="ECO:0000313" key="1">
    <source>
        <dbReference type="EMBL" id="SFF14718.1"/>
    </source>
</evidence>
<keyword evidence="2" id="KW-1185">Reference proteome</keyword>